<feature type="domain" description="Protein kinase" evidence="12">
    <location>
        <begin position="37"/>
        <end position="310"/>
    </location>
</feature>
<evidence type="ECO:0000256" key="10">
    <source>
        <dbReference type="RuleBase" id="RU000304"/>
    </source>
</evidence>
<dbReference type="PANTHER" id="PTHR24056">
    <property type="entry name" value="CELL DIVISION PROTEIN KINASE"/>
    <property type="match status" value="1"/>
</dbReference>
<evidence type="ECO:0000256" key="7">
    <source>
        <dbReference type="ARBA" id="ARBA00022840"/>
    </source>
</evidence>
<dbReference type="Pfam" id="PF00069">
    <property type="entry name" value="Pkinase"/>
    <property type="match status" value="1"/>
</dbReference>
<comment type="similarity">
    <text evidence="1">Belongs to the protein kinase superfamily. CMGC Ser/Thr protein kinase family. CDC2/CDKX subfamily.</text>
</comment>
<keyword evidence="3" id="KW-0597">Phosphoprotein</keyword>
<keyword evidence="7 9" id="KW-0067">ATP-binding</keyword>
<evidence type="ECO:0000256" key="4">
    <source>
        <dbReference type="ARBA" id="ARBA00022679"/>
    </source>
</evidence>
<evidence type="ECO:0000256" key="6">
    <source>
        <dbReference type="ARBA" id="ARBA00022777"/>
    </source>
</evidence>
<dbReference type="GO" id="GO:0008353">
    <property type="term" value="F:RNA polymerase II CTD heptapeptide repeat kinase activity"/>
    <property type="evidence" value="ECO:0007669"/>
    <property type="project" value="UniProtKB-EC"/>
</dbReference>
<name>A0ABC9EZE6_9POAL</name>
<dbReference type="FunFam" id="1.10.510.10:FF:000559">
    <property type="entry name" value="Protein kinase domain containing protein"/>
    <property type="match status" value="1"/>
</dbReference>
<keyword evidence="4" id="KW-0808">Transferase</keyword>
<evidence type="ECO:0000313" key="13">
    <source>
        <dbReference type="EMBL" id="CAL5065866.1"/>
    </source>
</evidence>
<keyword evidence="14" id="KW-1185">Reference proteome</keyword>
<feature type="binding site" evidence="9">
    <location>
        <position position="66"/>
    </location>
    <ligand>
        <name>ATP</name>
        <dbReference type="ChEBI" id="CHEBI:30616"/>
    </ligand>
</feature>
<comment type="catalytic activity">
    <reaction evidence="8">
        <text>[DNA-directed RNA polymerase] + ATP = phospho-[DNA-directed RNA polymerase] + ADP + H(+)</text>
        <dbReference type="Rhea" id="RHEA:10216"/>
        <dbReference type="Rhea" id="RHEA-COMP:11321"/>
        <dbReference type="Rhea" id="RHEA-COMP:11322"/>
        <dbReference type="ChEBI" id="CHEBI:15378"/>
        <dbReference type="ChEBI" id="CHEBI:30616"/>
        <dbReference type="ChEBI" id="CHEBI:43176"/>
        <dbReference type="ChEBI" id="CHEBI:68546"/>
        <dbReference type="ChEBI" id="CHEBI:456216"/>
        <dbReference type="EC" id="2.7.11.23"/>
    </reaction>
</comment>
<evidence type="ECO:0000256" key="5">
    <source>
        <dbReference type="ARBA" id="ARBA00022741"/>
    </source>
</evidence>
<dbReference type="AlphaFoldDB" id="A0ABC9EZE6"/>
<dbReference type="EMBL" id="OZ075115">
    <property type="protein sequence ID" value="CAL5065866.1"/>
    <property type="molecule type" value="Genomic_DNA"/>
</dbReference>
<dbReference type="InterPro" id="IPR017441">
    <property type="entry name" value="Protein_kinase_ATP_BS"/>
</dbReference>
<dbReference type="PROSITE" id="PS00108">
    <property type="entry name" value="PROTEIN_KINASE_ST"/>
    <property type="match status" value="1"/>
</dbReference>
<accession>A0ABC9EZE6</accession>
<dbReference type="Proteomes" id="UP001497457">
    <property type="component" value="Chromosome 5rd"/>
</dbReference>
<keyword evidence="5 9" id="KW-0547">Nucleotide-binding</keyword>
<evidence type="ECO:0000259" key="12">
    <source>
        <dbReference type="PROSITE" id="PS50011"/>
    </source>
</evidence>
<evidence type="ECO:0000256" key="9">
    <source>
        <dbReference type="PROSITE-ProRule" id="PRU10141"/>
    </source>
</evidence>
<feature type="region of interest" description="Disordered" evidence="11">
    <location>
        <begin position="1"/>
        <end position="25"/>
    </location>
</feature>
<evidence type="ECO:0000256" key="8">
    <source>
        <dbReference type="ARBA" id="ARBA00049280"/>
    </source>
</evidence>
<dbReference type="InterPro" id="IPR008271">
    <property type="entry name" value="Ser/Thr_kinase_AS"/>
</dbReference>
<proteinExistence type="inferred from homology"/>
<dbReference type="Gene3D" id="3.30.200.20">
    <property type="entry name" value="Phosphorylase Kinase, domain 1"/>
    <property type="match status" value="1"/>
</dbReference>
<dbReference type="Gene3D" id="1.10.510.10">
    <property type="entry name" value="Transferase(Phosphotransferase) domain 1"/>
    <property type="match status" value="1"/>
</dbReference>
<dbReference type="SUPFAM" id="SSF56112">
    <property type="entry name" value="Protein kinase-like (PK-like)"/>
    <property type="match status" value="1"/>
</dbReference>
<dbReference type="EC" id="2.7.11.23" evidence="2"/>
<reference evidence="13" key="1">
    <citation type="submission" date="2024-10" db="EMBL/GenBank/DDBJ databases">
        <authorList>
            <person name="Ryan C."/>
        </authorList>
    </citation>
    <scope>NUCLEOTIDE SEQUENCE [LARGE SCALE GENOMIC DNA]</scope>
</reference>
<evidence type="ECO:0000256" key="2">
    <source>
        <dbReference type="ARBA" id="ARBA00012409"/>
    </source>
</evidence>
<dbReference type="PROSITE" id="PS00107">
    <property type="entry name" value="PROTEIN_KINASE_ATP"/>
    <property type="match status" value="1"/>
</dbReference>
<keyword evidence="10" id="KW-0723">Serine/threonine-protein kinase</keyword>
<dbReference type="InterPro" id="IPR050108">
    <property type="entry name" value="CDK"/>
</dbReference>
<dbReference type="PROSITE" id="PS50011">
    <property type="entry name" value="PROTEIN_KINASE_DOM"/>
    <property type="match status" value="1"/>
</dbReference>
<dbReference type="GO" id="GO:0005524">
    <property type="term" value="F:ATP binding"/>
    <property type="evidence" value="ECO:0007669"/>
    <property type="project" value="UniProtKB-UniRule"/>
</dbReference>
<evidence type="ECO:0000313" key="14">
    <source>
        <dbReference type="Proteomes" id="UP001497457"/>
    </source>
</evidence>
<sequence length="341" mass="35837">MVMAAAATRKRPAPGAGTTAGGSGKRARITLGSIHDYETLEALGEGSFGVVVKARHRGTGESVAVKRARDRGASAGLRAVLREAGCLAACRGHPSVVGLRDVVQDPATGGAFLVMEFVGASLRRLLRGTPAPPPFTEAGARAVMRQLLRGAERMHGAGIIHRDIKPDNILVSPGGAAVKICDLGLATPARAAYPYPERRVGTLLYRSPEQLAGRRDYGAGVDVWALGCVMAELLTGEHMFDAATEEDMLARVTDLGRALAEKGLRAFDEWPAFRGLPELSTGAREVLAGLLAVDPRDRLTATAALRHPWFAEGKEENPVSTCGSAVRAARSCSASAVTVVF</sequence>
<evidence type="ECO:0000256" key="11">
    <source>
        <dbReference type="SAM" id="MobiDB-lite"/>
    </source>
</evidence>
<dbReference type="InterPro" id="IPR011009">
    <property type="entry name" value="Kinase-like_dom_sf"/>
</dbReference>
<evidence type="ECO:0000256" key="1">
    <source>
        <dbReference type="ARBA" id="ARBA00006485"/>
    </source>
</evidence>
<dbReference type="InterPro" id="IPR000719">
    <property type="entry name" value="Prot_kinase_dom"/>
</dbReference>
<evidence type="ECO:0000256" key="3">
    <source>
        <dbReference type="ARBA" id="ARBA00022553"/>
    </source>
</evidence>
<keyword evidence="6" id="KW-0418">Kinase</keyword>
<gene>
    <name evidence="13" type="ORF">URODEC1_LOCUS100150</name>
</gene>
<protein>
    <recommendedName>
        <fullName evidence="2">[RNA-polymerase]-subunit kinase</fullName>
        <ecNumber evidence="2">2.7.11.23</ecNumber>
    </recommendedName>
</protein>
<dbReference type="SMART" id="SM00220">
    <property type="entry name" value="S_TKc"/>
    <property type="match status" value="1"/>
</dbReference>
<organism evidence="13 14">
    <name type="scientific">Urochloa decumbens</name>
    <dbReference type="NCBI Taxonomy" id="240449"/>
    <lineage>
        <taxon>Eukaryota</taxon>
        <taxon>Viridiplantae</taxon>
        <taxon>Streptophyta</taxon>
        <taxon>Embryophyta</taxon>
        <taxon>Tracheophyta</taxon>
        <taxon>Spermatophyta</taxon>
        <taxon>Magnoliopsida</taxon>
        <taxon>Liliopsida</taxon>
        <taxon>Poales</taxon>
        <taxon>Poaceae</taxon>
        <taxon>PACMAD clade</taxon>
        <taxon>Panicoideae</taxon>
        <taxon>Panicodae</taxon>
        <taxon>Paniceae</taxon>
        <taxon>Melinidinae</taxon>
        <taxon>Urochloa</taxon>
    </lineage>
</organism>
<dbReference type="PANTHER" id="PTHR24056:SF432">
    <property type="entry name" value="OS10G0154500 PROTEIN"/>
    <property type="match status" value="1"/>
</dbReference>